<keyword evidence="3" id="KW-1185">Reference proteome</keyword>
<accession>A0ABT2WG18</accession>
<evidence type="ECO:0000313" key="2">
    <source>
        <dbReference type="EMBL" id="MCU9594633.1"/>
    </source>
</evidence>
<sequence length="192" mass="21374">MTKFKAKVTQDIPANRLIGLGGINTEGDPEEGWETIYLILSKKGWIPDLVSTSNLEKGSVVEVTIKNNPVWKVEASEDLPAGTLVQCDDDGRVKHYRPEDGNHFGFTTHSVKAGEVVQIVRKYGHMPQNQVEATSFNVEEFERTENNDDNENNHDDKYPKHVGGGYYELSNGEKVQGKDKAIEAEQALKSGE</sequence>
<reference evidence="2 3" key="1">
    <citation type="submission" date="2022-10" db="EMBL/GenBank/DDBJ databases">
        <title>Description of Fervidibacillus gen. nov. in the family Fervidibacillaceae fam. nov. with two species, Fervidibacillus albus sp. nov., and Fervidibacillus halotolerans sp. nov., isolated from tidal flat sediments.</title>
        <authorList>
            <person name="Kwon K.K."/>
            <person name="Yang S.-H."/>
        </authorList>
    </citation>
    <scope>NUCLEOTIDE SEQUENCE [LARGE SCALE GENOMIC DNA]</scope>
    <source>
        <strain evidence="2 3">DSM 23332</strain>
    </source>
</reference>
<dbReference type="Proteomes" id="UP001208656">
    <property type="component" value="Unassembled WGS sequence"/>
</dbReference>
<dbReference type="RefSeq" id="WP_263061720.1">
    <property type="nucleotide sequence ID" value="NZ_JAOUSE010000025.1"/>
</dbReference>
<comment type="caution">
    <text evidence="2">The sequence shown here is derived from an EMBL/GenBank/DDBJ whole genome shotgun (WGS) entry which is preliminary data.</text>
</comment>
<dbReference type="EMBL" id="JAOUSE010000025">
    <property type="protein sequence ID" value="MCU9594633.1"/>
    <property type="molecule type" value="Genomic_DNA"/>
</dbReference>
<gene>
    <name evidence="2" type="ORF">OEV82_09205</name>
</gene>
<feature type="compositionally biased region" description="Basic and acidic residues" evidence="1">
    <location>
        <begin position="143"/>
        <end position="159"/>
    </location>
</feature>
<feature type="region of interest" description="Disordered" evidence="1">
    <location>
        <begin position="143"/>
        <end position="162"/>
    </location>
</feature>
<feature type="region of interest" description="Disordered" evidence="1">
    <location>
        <begin position="169"/>
        <end position="192"/>
    </location>
</feature>
<name>A0ABT2WG18_9BACI</name>
<evidence type="ECO:0000256" key="1">
    <source>
        <dbReference type="SAM" id="MobiDB-lite"/>
    </source>
</evidence>
<organism evidence="2 3">
    <name type="scientific">Pallidibacillus thermolactis</name>
    <dbReference type="NCBI Taxonomy" id="251051"/>
    <lineage>
        <taxon>Bacteria</taxon>
        <taxon>Bacillati</taxon>
        <taxon>Bacillota</taxon>
        <taxon>Bacilli</taxon>
        <taxon>Bacillales</taxon>
        <taxon>Bacillaceae</taxon>
        <taxon>Pallidibacillus</taxon>
    </lineage>
</organism>
<protein>
    <submittedName>
        <fullName evidence="2">Uncharacterized protein</fullName>
    </submittedName>
</protein>
<evidence type="ECO:0000313" key="3">
    <source>
        <dbReference type="Proteomes" id="UP001208656"/>
    </source>
</evidence>
<proteinExistence type="predicted"/>